<proteinExistence type="predicted"/>
<dbReference type="AlphaFoldDB" id="A0A2A6Z969"/>
<reference evidence="1 2" key="1">
    <citation type="journal article" date="2017" name="Front. Microbiol.">
        <title>New Insights into the Diversity of the Genus Faecalibacterium.</title>
        <authorList>
            <person name="Benevides L."/>
            <person name="Burman S."/>
            <person name="Martin R."/>
            <person name="Robert V."/>
            <person name="Thomas M."/>
            <person name="Miquel S."/>
            <person name="Chain F."/>
            <person name="Sokol H."/>
            <person name="Bermudez-Humaran L.G."/>
            <person name="Morrison M."/>
            <person name="Langella P."/>
            <person name="Azevedo V.A."/>
            <person name="Chatel J.M."/>
            <person name="Soares S."/>
        </authorList>
    </citation>
    <scope>NUCLEOTIDE SEQUENCE [LARGE SCALE GENOMIC DNA]</scope>
    <source>
        <strain evidence="2">CNCM I-4540</strain>
    </source>
</reference>
<name>A0A2A6Z969_9FIRM</name>
<comment type="caution">
    <text evidence="1">The sequence shown here is derived from an EMBL/GenBank/DDBJ whole genome shotgun (WGS) entry which is preliminary data.</text>
</comment>
<sequence>MKRIYACIAIVAVLLSVAFYSSWKVQSFADVISADLDTAAEAIRNADYPAARQALADGADRCDQMRTKMNHLLRTADFTELEAALRAADGHLEMGAPEEAFGELRRAQVQVETLEWLSHRLV</sequence>
<evidence type="ECO:0000313" key="1">
    <source>
        <dbReference type="EMBL" id="PDX57887.1"/>
    </source>
</evidence>
<dbReference type="RefSeq" id="WP_005941949.1">
    <property type="nucleotide sequence ID" value="NZ_CP065382.1"/>
</dbReference>
<organism evidence="1 2">
    <name type="scientific">Faecalibacterium langellae</name>
    <dbReference type="NCBI Taxonomy" id="3435293"/>
    <lineage>
        <taxon>Bacteria</taxon>
        <taxon>Bacillati</taxon>
        <taxon>Bacillota</taxon>
        <taxon>Clostridia</taxon>
        <taxon>Eubacteriales</taxon>
        <taxon>Oscillospiraceae</taxon>
        <taxon>Faecalibacterium</taxon>
    </lineage>
</organism>
<evidence type="ECO:0000313" key="2">
    <source>
        <dbReference type="Proteomes" id="UP000220752"/>
    </source>
</evidence>
<accession>A0A2A6Z969</accession>
<dbReference type="Proteomes" id="UP000220752">
    <property type="component" value="Unassembled WGS sequence"/>
</dbReference>
<protein>
    <submittedName>
        <fullName evidence="1">DUF4363 domain-containing protein</fullName>
    </submittedName>
</protein>
<keyword evidence="2" id="KW-1185">Reference proteome</keyword>
<gene>
    <name evidence="1" type="ORF">CGS46_10990</name>
</gene>
<dbReference type="EMBL" id="NMTQ01000036">
    <property type="protein sequence ID" value="PDX57887.1"/>
    <property type="molecule type" value="Genomic_DNA"/>
</dbReference>